<keyword evidence="2" id="KW-0723">Serine/threonine-protein kinase</keyword>
<gene>
    <name evidence="12" type="ORF">O3P69_003882</name>
</gene>
<dbReference type="FunFam" id="3.30.200.20:FF:000103">
    <property type="entry name" value="Protein kinase C"/>
    <property type="match status" value="1"/>
</dbReference>
<dbReference type="InterPro" id="IPR008271">
    <property type="entry name" value="Ser/Thr_kinase_AS"/>
</dbReference>
<dbReference type="Pfam" id="PF00433">
    <property type="entry name" value="Pkinase_C"/>
    <property type="match status" value="1"/>
</dbReference>
<dbReference type="SUPFAM" id="SSF64268">
    <property type="entry name" value="PX domain"/>
    <property type="match status" value="1"/>
</dbReference>
<dbReference type="Pfam" id="PF00069">
    <property type="entry name" value="Pkinase"/>
    <property type="match status" value="1"/>
</dbReference>
<dbReference type="PROSITE" id="PS00107">
    <property type="entry name" value="PROTEIN_KINASE_ATP"/>
    <property type="match status" value="1"/>
</dbReference>
<dbReference type="GO" id="GO:0004674">
    <property type="term" value="F:protein serine/threonine kinase activity"/>
    <property type="evidence" value="ECO:0007669"/>
    <property type="project" value="UniProtKB-KW"/>
</dbReference>
<dbReference type="Gene3D" id="1.10.510.10">
    <property type="entry name" value="Transferase(Phosphotransferase) domain 1"/>
    <property type="match status" value="1"/>
</dbReference>
<dbReference type="FunFam" id="1.10.510.10:FF:000008">
    <property type="entry name" value="Non-specific serine/threonine protein kinase"/>
    <property type="match status" value="1"/>
</dbReference>
<evidence type="ECO:0000313" key="12">
    <source>
        <dbReference type="EMBL" id="KAK8398269.1"/>
    </source>
</evidence>
<keyword evidence="4" id="KW-0808">Transferase</keyword>
<dbReference type="InterPro" id="IPR017441">
    <property type="entry name" value="Protein_kinase_ATP_BS"/>
</dbReference>
<dbReference type="PROSITE" id="PS51285">
    <property type="entry name" value="AGC_KINASE_CTER"/>
    <property type="match status" value="1"/>
</dbReference>
<dbReference type="InterPro" id="IPR000961">
    <property type="entry name" value="AGC-kinase_C"/>
</dbReference>
<dbReference type="PANTHER" id="PTHR24351">
    <property type="entry name" value="RIBOSOMAL PROTEIN S6 KINASE"/>
    <property type="match status" value="1"/>
</dbReference>
<dbReference type="Proteomes" id="UP001487740">
    <property type="component" value="Unassembled WGS sequence"/>
</dbReference>
<dbReference type="SMART" id="SM00220">
    <property type="entry name" value="S_TKc"/>
    <property type="match status" value="1"/>
</dbReference>
<comment type="similarity">
    <text evidence="1">Belongs to the protein kinase superfamily. AGC Ser/Thr protein kinase family.</text>
</comment>
<evidence type="ECO:0000256" key="4">
    <source>
        <dbReference type="ARBA" id="ARBA00022679"/>
    </source>
</evidence>
<evidence type="ECO:0000256" key="7">
    <source>
        <dbReference type="ARBA" id="ARBA00022840"/>
    </source>
</evidence>
<feature type="compositionally biased region" description="Pro residues" evidence="9">
    <location>
        <begin position="365"/>
        <end position="374"/>
    </location>
</feature>
<feature type="domain" description="AGC-kinase C-terminal" evidence="11">
    <location>
        <begin position="673"/>
        <end position="749"/>
    </location>
</feature>
<evidence type="ECO:0000256" key="3">
    <source>
        <dbReference type="ARBA" id="ARBA00022553"/>
    </source>
</evidence>
<evidence type="ECO:0000256" key="9">
    <source>
        <dbReference type="SAM" id="MobiDB-lite"/>
    </source>
</evidence>
<proteinExistence type="inferred from homology"/>
<feature type="region of interest" description="Disordered" evidence="9">
    <location>
        <begin position="178"/>
        <end position="247"/>
    </location>
</feature>
<evidence type="ECO:0000256" key="2">
    <source>
        <dbReference type="ARBA" id="ARBA00022527"/>
    </source>
</evidence>
<accession>A0AAW0UDR7</accession>
<dbReference type="Gene3D" id="3.30.1520.10">
    <property type="entry name" value="Phox-like domain"/>
    <property type="match status" value="1"/>
</dbReference>
<protein>
    <submittedName>
        <fullName evidence="12">Uncharacterized protein</fullName>
    </submittedName>
</protein>
<dbReference type="InterPro" id="IPR017892">
    <property type="entry name" value="Pkinase_C"/>
</dbReference>
<keyword evidence="3" id="KW-0597">Phosphoprotein</keyword>
<dbReference type="PROSITE" id="PS00108">
    <property type="entry name" value="PROTEIN_KINASE_ST"/>
    <property type="match status" value="1"/>
</dbReference>
<name>A0AAW0UDR7_SCYPA</name>
<feature type="compositionally biased region" description="Low complexity" evidence="9">
    <location>
        <begin position="235"/>
        <end position="245"/>
    </location>
</feature>
<keyword evidence="13" id="KW-1185">Reference proteome</keyword>
<evidence type="ECO:0000256" key="8">
    <source>
        <dbReference type="PROSITE-ProRule" id="PRU10141"/>
    </source>
</evidence>
<keyword evidence="7 8" id="KW-0067">ATP-binding</keyword>
<feature type="region of interest" description="Disordered" evidence="9">
    <location>
        <begin position="339"/>
        <end position="396"/>
    </location>
</feature>
<reference evidence="12 13" key="1">
    <citation type="submission" date="2023-03" db="EMBL/GenBank/DDBJ databases">
        <title>High-quality genome of Scylla paramamosain provides insights in environmental adaptation.</title>
        <authorList>
            <person name="Zhang L."/>
        </authorList>
    </citation>
    <scope>NUCLEOTIDE SEQUENCE [LARGE SCALE GENOMIC DNA]</scope>
    <source>
        <strain evidence="12">LZ_2023a</strain>
        <tissue evidence="12">Muscle</tissue>
    </source>
</reference>
<evidence type="ECO:0000256" key="6">
    <source>
        <dbReference type="ARBA" id="ARBA00022777"/>
    </source>
</evidence>
<dbReference type="EMBL" id="JARAKH010000012">
    <property type="protein sequence ID" value="KAK8398269.1"/>
    <property type="molecule type" value="Genomic_DNA"/>
</dbReference>
<dbReference type="GO" id="GO:0035091">
    <property type="term" value="F:phosphatidylinositol binding"/>
    <property type="evidence" value="ECO:0007669"/>
    <property type="project" value="InterPro"/>
</dbReference>
<feature type="binding site" evidence="8">
    <location>
        <position position="442"/>
    </location>
    <ligand>
        <name>ATP</name>
        <dbReference type="ChEBI" id="CHEBI:30616"/>
    </ligand>
</feature>
<dbReference type="InterPro" id="IPR000719">
    <property type="entry name" value="Prot_kinase_dom"/>
</dbReference>
<feature type="domain" description="Protein kinase" evidence="10">
    <location>
        <begin position="413"/>
        <end position="672"/>
    </location>
</feature>
<dbReference type="AlphaFoldDB" id="A0AAW0UDR7"/>
<dbReference type="GO" id="GO:0005524">
    <property type="term" value="F:ATP binding"/>
    <property type="evidence" value="ECO:0007669"/>
    <property type="project" value="UniProtKB-UniRule"/>
</dbReference>
<keyword evidence="5 8" id="KW-0547">Nucleotide-binding</keyword>
<feature type="compositionally biased region" description="Basic and acidic residues" evidence="9">
    <location>
        <begin position="381"/>
        <end position="391"/>
    </location>
</feature>
<dbReference type="Gene3D" id="3.30.200.20">
    <property type="entry name" value="Phosphorylase Kinase, domain 1"/>
    <property type="match status" value="1"/>
</dbReference>
<dbReference type="SMART" id="SM00133">
    <property type="entry name" value="S_TK_X"/>
    <property type="match status" value="1"/>
</dbReference>
<comment type="caution">
    <text evidence="12">The sequence shown here is derived from an EMBL/GenBank/DDBJ whole genome shotgun (WGS) entry which is preliminary data.</text>
</comment>
<dbReference type="PROSITE" id="PS50011">
    <property type="entry name" value="PROTEIN_KINASE_DOM"/>
    <property type="match status" value="1"/>
</dbReference>
<feature type="compositionally biased region" description="Low complexity" evidence="9">
    <location>
        <begin position="340"/>
        <end position="354"/>
    </location>
</feature>
<evidence type="ECO:0000259" key="11">
    <source>
        <dbReference type="PROSITE" id="PS51285"/>
    </source>
</evidence>
<organism evidence="12 13">
    <name type="scientific">Scylla paramamosain</name>
    <name type="common">Mud crab</name>
    <dbReference type="NCBI Taxonomy" id="85552"/>
    <lineage>
        <taxon>Eukaryota</taxon>
        <taxon>Metazoa</taxon>
        <taxon>Ecdysozoa</taxon>
        <taxon>Arthropoda</taxon>
        <taxon>Crustacea</taxon>
        <taxon>Multicrustacea</taxon>
        <taxon>Malacostraca</taxon>
        <taxon>Eumalacostraca</taxon>
        <taxon>Eucarida</taxon>
        <taxon>Decapoda</taxon>
        <taxon>Pleocyemata</taxon>
        <taxon>Brachyura</taxon>
        <taxon>Eubrachyura</taxon>
        <taxon>Portunoidea</taxon>
        <taxon>Portunidae</taxon>
        <taxon>Portuninae</taxon>
        <taxon>Scylla</taxon>
    </lineage>
</organism>
<dbReference type="SUPFAM" id="SSF56112">
    <property type="entry name" value="Protein kinase-like (PK-like)"/>
    <property type="match status" value="1"/>
</dbReference>
<dbReference type="InterPro" id="IPR011009">
    <property type="entry name" value="Kinase-like_dom_sf"/>
</dbReference>
<sequence length="749" mass="83759">MWNRRVWIRKRCEKQPLLILSLSPPAGDALEVTAANLASVSSWRWLWWRWWWRRPYPPDSRYHRWCCSPSVLTSRVRQLARKRESLQHTAAWLITTITAIHAAVPPRTSKPSSVCLCGYDQPLANSCNDSNVSTTSSNYNLQDHVIERDLGLSNQGFQGDAFSDGRLVLNFLDPVTEEPHGDSGHWTNHSEFTEVDLGDGPAPDCVDSGPRPPEDGRTDSGSTTLESGYGRSLDDSNSSSSPEPSVAVAYHGSTPNHGVFKVVVEDVKRCWFVLRRYNEFLSLHRTIMSKVSQASVDLPAEDTATCQNLNLFIQNVMTDSRTANIPEVRDFLQLDRFRDSTSSSGSSGANSTPSVVYNPQFLMPPGAPIPPRKPLPGKAVGRSEDSDRRSSSLETQQSIDLGCEKKTLSPSDFEFLTVVGKGSFGKVMLARYHEDNKVYAVKVLNKKLIVRRNETAHVLSERSVLIKMLNHPYLVQLHFAFTTAHKIFFVLDYVNGGELFFHLQRDRVFSEARARFYAAEICCALTYMHSKGIVYRDLKPENILLDAEGHVVLTDFGLCKEGLVNPSARTNTFCGTPEYLAPEILKKQPYSRAVDWWTLGAVLYEMLYGLPPFYSRDTPVMYDAILNKPLKLKPSATQKARTLLQGLLQKEPSDRLGSGARDGEEVKEQEFFRNVDWDQVARRAVSPPFVPVVSGPADTRNVDPTFTKEAVMGQSPPTASPNVLSASVQAVDHVFQGFSYAPPLEIEVQ</sequence>
<dbReference type="InterPro" id="IPR036871">
    <property type="entry name" value="PX_dom_sf"/>
</dbReference>
<dbReference type="InterPro" id="IPR001683">
    <property type="entry name" value="PX_dom"/>
</dbReference>
<evidence type="ECO:0000256" key="5">
    <source>
        <dbReference type="ARBA" id="ARBA00022741"/>
    </source>
</evidence>
<keyword evidence="6" id="KW-0418">Kinase</keyword>
<evidence type="ECO:0000256" key="1">
    <source>
        <dbReference type="ARBA" id="ARBA00009903"/>
    </source>
</evidence>
<evidence type="ECO:0000259" key="10">
    <source>
        <dbReference type="PROSITE" id="PS50011"/>
    </source>
</evidence>
<dbReference type="Pfam" id="PF00787">
    <property type="entry name" value="PX"/>
    <property type="match status" value="1"/>
</dbReference>
<evidence type="ECO:0000313" key="13">
    <source>
        <dbReference type="Proteomes" id="UP001487740"/>
    </source>
</evidence>